<protein>
    <submittedName>
        <fullName evidence="1">Uncharacterized protein</fullName>
    </submittedName>
</protein>
<evidence type="ECO:0000313" key="1">
    <source>
        <dbReference type="EMBL" id="RUS94640.1"/>
    </source>
</evidence>
<organism evidence="1 2">
    <name type="scientific">Dulcicalothrix desertica PCC 7102</name>
    <dbReference type="NCBI Taxonomy" id="232991"/>
    <lineage>
        <taxon>Bacteria</taxon>
        <taxon>Bacillati</taxon>
        <taxon>Cyanobacteriota</taxon>
        <taxon>Cyanophyceae</taxon>
        <taxon>Nostocales</taxon>
        <taxon>Calotrichaceae</taxon>
        <taxon>Dulcicalothrix</taxon>
    </lineage>
</organism>
<dbReference type="EMBL" id="RSCL01000047">
    <property type="protein sequence ID" value="RUS94640.1"/>
    <property type="molecule type" value="Genomic_DNA"/>
</dbReference>
<dbReference type="OrthoDB" id="573162at2"/>
<dbReference type="Gene3D" id="3.40.50.300">
    <property type="entry name" value="P-loop containing nucleotide triphosphate hydrolases"/>
    <property type="match status" value="1"/>
</dbReference>
<name>A0A433ULB2_9CYAN</name>
<keyword evidence="2" id="KW-1185">Reference proteome</keyword>
<dbReference type="RefSeq" id="WP_127087212.1">
    <property type="nucleotide sequence ID" value="NZ_RSCL01000047.1"/>
</dbReference>
<comment type="caution">
    <text evidence="1">The sequence shown here is derived from an EMBL/GenBank/DDBJ whole genome shotgun (WGS) entry which is preliminary data.</text>
</comment>
<dbReference type="AlphaFoldDB" id="A0A433ULB2"/>
<evidence type="ECO:0000313" key="2">
    <source>
        <dbReference type="Proteomes" id="UP000271624"/>
    </source>
</evidence>
<reference evidence="1" key="2">
    <citation type="journal article" date="2019" name="Genome Biol. Evol.">
        <title>Day and night: Metabolic profiles and evolutionary relationships of six axenic non-marine cyanobacteria.</title>
        <authorList>
            <person name="Will S.E."/>
            <person name="Henke P."/>
            <person name="Boedeker C."/>
            <person name="Huang S."/>
            <person name="Brinkmann H."/>
            <person name="Rohde M."/>
            <person name="Jarek M."/>
            <person name="Friedl T."/>
            <person name="Seufert S."/>
            <person name="Schumacher M."/>
            <person name="Overmann J."/>
            <person name="Neumann-Schaal M."/>
            <person name="Petersen J."/>
        </authorList>
    </citation>
    <scope>NUCLEOTIDE SEQUENCE [LARGE SCALE GENOMIC DNA]</scope>
    <source>
        <strain evidence="1">PCC 7102</strain>
    </source>
</reference>
<dbReference type="InterPro" id="IPR027417">
    <property type="entry name" value="P-loop_NTPase"/>
</dbReference>
<accession>A0A433ULB2</accession>
<reference evidence="1" key="1">
    <citation type="submission" date="2018-12" db="EMBL/GenBank/DDBJ databases">
        <authorList>
            <person name="Will S."/>
            <person name="Neumann-Schaal M."/>
            <person name="Henke P."/>
        </authorList>
    </citation>
    <scope>NUCLEOTIDE SEQUENCE</scope>
    <source>
        <strain evidence="1">PCC 7102</strain>
    </source>
</reference>
<dbReference type="SUPFAM" id="SSF52540">
    <property type="entry name" value="P-loop containing nucleoside triphosphate hydrolases"/>
    <property type="match status" value="1"/>
</dbReference>
<proteinExistence type="predicted"/>
<sequence>MGVIYIGDRGTGKTHLAMELTNPRNEFVKVSSPDYEQLKSFLYDEELEGTKATDASKEVDNRDLEIQVRLPNGFKKIPVDWIDTPGEVWRKAWQADNPDKWKNLLGTIRKSEGIILILPPYRNIISKPNVDAKDFLTRQQWCNRFNRWVDFFRNDCSQAKRVVICINKADLFCDLDKEAAQLAAKNWQERHSYVLHRYFKPVQPQIEQINKAMSKTSVSCFVTSIYHRKLLELPWLYLGTFLSY</sequence>
<gene>
    <name evidence="1" type="ORF">DSM106972_092770</name>
</gene>
<dbReference type="Proteomes" id="UP000271624">
    <property type="component" value="Unassembled WGS sequence"/>
</dbReference>